<dbReference type="InterPro" id="IPR036188">
    <property type="entry name" value="FAD/NAD-bd_sf"/>
</dbReference>
<dbReference type="Gene3D" id="3.50.50.60">
    <property type="entry name" value="FAD/NAD(P)-binding domain"/>
    <property type="match status" value="1"/>
</dbReference>
<organism evidence="1">
    <name type="scientific">marine metagenome</name>
    <dbReference type="NCBI Taxonomy" id="408172"/>
    <lineage>
        <taxon>unclassified sequences</taxon>
        <taxon>metagenomes</taxon>
        <taxon>ecological metagenomes</taxon>
    </lineage>
</organism>
<evidence type="ECO:0008006" key="2">
    <source>
        <dbReference type="Google" id="ProtNLM"/>
    </source>
</evidence>
<accession>A0A381X2B2</accession>
<dbReference type="Pfam" id="PF12831">
    <property type="entry name" value="FAD_oxidored"/>
    <property type="match status" value="1"/>
</dbReference>
<proteinExistence type="predicted"/>
<feature type="non-terminal residue" evidence="1">
    <location>
        <position position="75"/>
    </location>
</feature>
<sequence length="75" mass="8118">MAEFDVVVLGGGLSGTQAALRAVELGGKVCLVEKERIGRKGFLRRNVLLVAGSHENAKEPINWKEQLSSKEKLAD</sequence>
<evidence type="ECO:0000313" key="1">
    <source>
        <dbReference type="EMBL" id="SVA58926.1"/>
    </source>
</evidence>
<dbReference type="SUPFAM" id="SSF51905">
    <property type="entry name" value="FAD/NAD(P)-binding domain"/>
    <property type="match status" value="1"/>
</dbReference>
<reference evidence="1" key="1">
    <citation type="submission" date="2018-05" db="EMBL/GenBank/DDBJ databases">
        <authorList>
            <person name="Lanie J.A."/>
            <person name="Ng W.-L."/>
            <person name="Kazmierczak K.M."/>
            <person name="Andrzejewski T.M."/>
            <person name="Davidsen T.M."/>
            <person name="Wayne K.J."/>
            <person name="Tettelin H."/>
            <person name="Glass J.I."/>
            <person name="Rusch D."/>
            <person name="Podicherti R."/>
            <person name="Tsui H.-C.T."/>
            <person name="Winkler M.E."/>
        </authorList>
    </citation>
    <scope>NUCLEOTIDE SEQUENCE</scope>
</reference>
<name>A0A381X2B2_9ZZZZ</name>
<dbReference type="AlphaFoldDB" id="A0A381X2B2"/>
<gene>
    <name evidence="1" type="ORF">METZ01_LOCUS111780</name>
</gene>
<dbReference type="EMBL" id="UINC01013675">
    <property type="protein sequence ID" value="SVA58926.1"/>
    <property type="molecule type" value="Genomic_DNA"/>
</dbReference>
<protein>
    <recommendedName>
        <fullName evidence="2">FAD-dependent oxidoreductase 2 FAD binding domain-containing protein</fullName>
    </recommendedName>
</protein>